<dbReference type="PANTHER" id="PTHR43788:SF6">
    <property type="entry name" value="DNA HELICASE B"/>
    <property type="match status" value="1"/>
</dbReference>
<dbReference type="InterPro" id="IPR027417">
    <property type="entry name" value="P-loop_NTPase"/>
</dbReference>
<dbReference type="GO" id="GO:0043139">
    <property type="term" value="F:5'-3' DNA helicase activity"/>
    <property type="evidence" value="ECO:0007669"/>
    <property type="project" value="UniProtKB-UniRule"/>
</dbReference>
<dbReference type="GO" id="GO:0005524">
    <property type="term" value="F:ATP binding"/>
    <property type="evidence" value="ECO:0007669"/>
    <property type="project" value="UniProtKB-UniRule"/>
</dbReference>
<dbReference type="HAMAP" id="MF_01487">
    <property type="entry name" value="RecD"/>
    <property type="match status" value="1"/>
</dbReference>
<feature type="domain" description="UvrD-like helicase C-terminal" evidence="12">
    <location>
        <begin position="667"/>
        <end position="712"/>
    </location>
</feature>
<accession>A0A9X3ARS2</accession>
<dbReference type="Gene3D" id="1.10.10.1020">
    <property type="entry name" value="RecBCD complex, subunit RecD, N-terminal domain"/>
    <property type="match status" value="1"/>
</dbReference>
<dbReference type="EMBL" id="JAMTCC010000002">
    <property type="protein sequence ID" value="MCT7944027.1"/>
    <property type="molecule type" value="Genomic_DNA"/>
</dbReference>
<evidence type="ECO:0000259" key="13">
    <source>
        <dbReference type="Pfam" id="PF21185"/>
    </source>
</evidence>
<keyword evidence="7 11" id="KW-0067">ATP-binding</keyword>
<comment type="subunit">
    <text evidence="11">Heterotrimer of RecB, RecC and RecD. All subunits contribute to DNA-binding.</text>
</comment>
<dbReference type="InterPro" id="IPR041851">
    <property type="entry name" value="RecD_N_sf"/>
</dbReference>
<dbReference type="InterPro" id="IPR050534">
    <property type="entry name" value="Coronavir_polyprotein_1ab"/>
</dbReference>
<evidence type="ECO:0000256" key="8">
    <source>
        <dbReference type="ARBA" id="ARBA00023125"/>
    </source>
</evidence>
<dbReference type="Pfam" id="PF13245">
    <property type="entry name" value="AAA_19"/>
    <property type="match status" value="1"/>
</dbReference>
<evidence type="ECO:0000256" key="11">
    <source>
        <dbReference type="HAMAP-Rule" id="MF_01487"/>
    </source>
</evidence>
<dbReference type="FunFam" id="3.40.50.300:FF:000912">
    <property type="entry name" value="RecBCD enzyme subunit RecD"/>
    <property type="match status" value="1"/>
</dbReference>
<organism evidence="14 15">
    <name type="scientific">Shewanella septentrionalis</name>
    <dbReference type="NCBI Taxonomy" id="2952223"/>
    <lineage>
        <taxon>Bacteria</taxon>
        <taxon>Pseudomonadati</taxon>
        <taxon>Pseudomonadota</taxon>
        <taxon>Gammaproteobacteria</taxon>
        <taxon>Alteromonadales</taxon>
        <taxon>Shewanellaceae</taxon>
        <taxon>Shewanella</taxon>
    </lineage>
</organism>
<dbReference type="AlphaFoldDB" id="A0A9X3ARS2"/>
<evidence type="ECO:0000256" key="3">
    <source>
        <dbReference type="ARBA" id="ARBA00022763"/>
    </source>
</evidence>
<dbReference type="Pfam" id="PF13538">
    <property type="entry name" value="UvrD_C_2"/>
    <property type="match status" value="1"/>
</dbReference>
<evidence type="ECO:0000313" key="14">
    <source>
        <dbReference type="EMBL" id="MCT7944027.1"/>
    </source>
</evidence>
<keyword evidence="3 11" id="KW-0227">DNA damage</keyword>
<keyword evidence="8 11" id="KW-0238">DNA-binding</keyword>
<gene>
    <name evidence="11 14" type="primary">recD</name>
    <name evidence="14" type="ORF">NE536_01385</name>
</gene>
<comment type="similarity">
    <text evidence="11">Belongs to the RecD family.</text>
</comment>
<keyword evidence="6 11" id="KW-0269">Exonuclease</keyword>
<evidence type="ECO:0000256" key="1">
    <source>
        <dbReference type="ARBA" id="ARBA00022722"/>
    </source>
</evidence>
<dbReference type="Gene3D" id="3.40.50.300">
    <property type="entry name" value="P-loop containing nucleotide triphosphate hydrolases"/>
    <property type="match status" value="3"/>
</dbReference>
<evidence type="ECO:0000256" key="7">
    <source>
        <dbReference type="ARBA" id="ARBA00022840"/>
    </source>
</evidence>
<keyword evidence="2 11" id="KW-0547">Nucleotide-binding</keyword>
<dbReference type="GO" id="GO:0008854">
    <property type="term" value="F:exodeoxyribonuclease V activity"/>
    <property type="evidence" value="ECO:0007669"/>
    <property type="project" value="InterPro"/>
</dbReference>
<evidence type="ECO:0000259" key="12">
    <source>
        <dbReference type="Pfam" id="PF13538"/>
    </source>
</evidence>
<sequence>MMRSTQGLNAHSLTAAKWIDHGAIQLSAPLPELLKQWEQERLLTPLDRHFALEMSHLHPSGSQQPLFMLLCALLSQQLSSQHSCLVLAHIVPLNPMAEQNSHCKISLSLEALTETLQSFDAVGQHGSNKPLIFDNGRLYLQRYHQFETSVAASLIRLSGSVSKHSEEASHKEHTQTAKLRSLLDQLFPANVSDPHSLTRNALTTNVITKSEGTQSAAPIDWQKVATATALGKKLSVITGGPGTGKTTTVTKLLLLLQMESMQEIRLVAPTGKAAARLSESIKASKARLAKELSTRADVIDEARNRHSQDFLTALGRIPEEASTLHRLLGVIPNSPHFRHHQGNPLRLDLLIVDEASMVDLPMMYKLLSALPEHASLILLGDQDQLASVEAGAVLADICAGLKMSVVPNNFAQNNLASNSPALWQMRYSKEQAERLSALTGFELTPYISDAPKLGDSLCMLMHSHRFKGDAGIGLLASAVNRADLQGILQIWQQGPAELSWLEHSMVVSQTQAKVSEPANNMGLNLLLEQACQQYGIYLSALNSNVNISDESHSDFSARPSTAEIIESFNQYRILCAMRSGDYGVEGINQYVTQALANAKLIKPLQEFYLGRPIIIQSNDYNLGLFNGDIGLILQDEDKPERLMAHFIKADGSLLKVLPARLPSHETCYAMTVHKSQGSEFSRVALVLPPSPSLAQWQLLTKELVYTAITRAKVHFTCLGTQHVFERASSQATQRASGLADRLWG</sequence>
<dbReference type="SUPFAM" id="SSF52540">
    <property type="entry name" value="P-loop containing nucleoside triphosphate hydrolases"/>
    <property type="match status" value="2"/>
</dbReference>
<feature type="binding site" evidence="11">
    <location>
        <begin position="239"/>
        <end position="246"/>
    </location>
    <ligand>
        <name>ATP</name>
        <dbReference type="ChEBI" id="CHEBI:30616"/>
    </ligand>
</feature>
<dbReference type="CDD" id="cd17933">
    <property type="entry name" value="DEXSc_RecD-like"/>
    <property type="match status" value="1"/>
</dbReference>
<protein>
    <recommendedName>
        <fullName evidence="11">RecBCD enzyme subunit RecD</fullName>
        <ecNumber evidence="11">5.6.2.3</ecNumber>
    </recommendedName>
    <alternativeName>
        <fullName evidence="11">DNA 5'-3' helicase subunit RecD</fullName>
    </alternativeName>
    <alternativeName>
        <fullName evidence="11">Exonuclease V subunit RecD</fullName>
        <shortName evidence="11">ExoV subunit RecD</shortName>
    </alternativeName>
    <alternativeName>
        <fullName evidence="11">Helicase/nuclease RecBCD subunit RecD</fullName>
    </alternativeName>
</protein>
<dbReference type="InterPro" id="IPR006344">
    <property type="entry name" value="RecD"/>
</dbReference>
<dbReference type="RefSeq" id="WP_261271556.1">
    <property type="nucleotide sequence ID" value="NZ_JAMTCC010000002.1"/>
</dbReference>
<comment type="miscellaneous">
    <text evidence="11">In the RecBCD complex, RecB has a slow 3'-5' helicase, an exonuclease activity and loads RecA onto ssDNA, RecD has a fast 5'-3' helicase activity, while RecC stimulates the ATPase and processivity of the RecB helicase and contributes to recognition of the Chi site.</text>
</comment>
<keyword evidence="15" id="KW-1185">Reference proteome</keyword>
<dbReference type="PANTHER" id="PTHR43788">
    <property type="entry name" value="DNA2/NAM7 HELICASE FAMILY MEMBER"/>
    <property type="match status" value="1"/>
</dbReference>
<comment type="caution">
    <text evidence="14">The sequence shown here is derived from an EMBL/GenBank/DDBJ whole genome shotgun (WGS) entry which is preliminary data.</text>
</comment>
<comment type="catalytic activity">
    <reaction evidence="11">
        <text>ATP + H2O = ADP + phosphate + H(+)</text>
        <dbReference type="Rhea" id="RHEA:13065"/>
        <dbReference type="ChEBI" id="CHEBI:15377"/>
        <dbReference type="ChEBI" id="CHEBI:15378"/>
        <dbReference type="ChEBI" id="CHEBI:30616"/>
        <dbReference type="ChEBI" id="CHEBI:43474"/>
        <dbReference type="ChEBI" id="CHEBI:456216"/>
        <dbReference type="EC" id="5.6.2.3"/>
    </reaction>
</comment>
<evidence type="ECO:0000256" key="10">
    <source>
        <dbReference type="ARBA" id="ARBA00023235"/>
    </source>
</evidence>
<keyword evidence="5 11" id="KW-0347">Helicase</keyword>
<proteinExistence type="inferred from homology"/>
<dbReference type="NCBIfam" id="TIGR01447">
    <property type="entry name" value="recD"/>
    <property type="match status" value="1"/>
</dbReference>
<feature type="domain" description="RecBCD enzyme subunit RecD N-terminal" evidence="13">
    <location>
        <begin position="40"/>
        <end position="139"/>
    </location>
</feature>
<evidence type="ECO:0000313" key="15">
    <source>
        <dbReference type="Proteomes" id="UP001155604"/>
    </source>
</evidence>
<dbReference type="InterPro" id="IPR027785">
    <property type="entry name" value="UvrD-like_helicase_C"/>
</dbReference>
<dbReference type="CDD" id="cd18809">
    <property type="entry name" value="SF1_C_RecD"/>
    <property type="match status" value="1"/>
</dbReference>
<comment type="function">
    <text evidence="11">A helicase/nuclease that prepares dsDNA breaks (DSB) for recombinational DNA repair. Binds to DSBs and unwinds DNA via a highly rapid and processive ATP-dependent bidirectional helicase activity. Unwinds dsDNA until it encounters a Chi (crossover hotspot instigator) sequence from the 3' direction. Cuts ssDNA a few nucleotides 3' to the Chi site. The properties and activities of the enzyme are changed at Chi. The Chi-altered holoenzyme produces a long 3'-ssDNA overhang and facilitates RecA-binding to the ssDNA for homologous DNA recombination and repair. Holoenzyme degrades any linearized DNA that is unable to undergo homologous recombination. In the holoenzyme this subunit has ssDNA-dependent ATPase and 5'-3' helicase activity. When added to pre-assembled RecBC greatly stimulates nuclease activity and augments holoenzyme processivity. Negatively regulates the RecA-loading ability of RecBCD.</text>
</comment>
<dbReference type="EC" id="5.6.2.3" evidence="11"/>
<dbReference type="GO" id="GO:0009338">
    <property type="term" value="C:exodeoxyribonuclease V complex"/>
    <property type="evidence" value="ECO:0007669"/>
    <property type="project" value="InterPro"/>
</dbReference>
<dbReference type="InterPro" id="IPR049550">
    <property type="entry name" value="RecD_N"/>
</dbReference>
<evidence type="ECO:0000256" key="9">
    <source>
        <dbReference type="ARBA" id="ARBA00023204"/>
    </source>
</evidence>
<dbReference type="FunFam" id="3.40.50.300:FF:000965">
    <property type="entry name" value="RecBCD enzyme subunit RecD"/>
    <property type="match status" value="1"/>
</dbReference>
<name>A0A9X3ARS2_9GAMM</name>
<reference evidence="14" key="1">
    <citation type="journal article" date="2023" name="Int. J. Syst. Evol. Microbiol.">
        <title>&lt;i&gt;Shewanella septentrionalis&lt;/i&gt; sp. nov. and &lt;i&gt;Shewanella holmiensis&lt;/i&gt; sp. nov., isolated from Baltic Sea water and sediments.</title>
        <authorList>
            <person name="Martin-Rodriguez A.J."/>
            <person name="Thorell K."/>
            <person name="Joffre E."/>
            <person name="Jensie-Markopoulos S."/>
            <person name="Moore E.R.B."/>
            <person name="Sjoling A."/>
        </authorList>
    </citation>
    <scope>NUCLEOTIDE SEQUENCE</scope>
    <source>
        <strain evidence="14">SP1W3</strain>
    </source>
</reference>
<dbReference type="GO" id="GO:0003677">
    <property type="term" value="F:DNA binding"/>
    <property type="evidence" value="ECO:0007669"/>
    <property type="project" value="UniProtKB-UniRule"/>
</dbReference>
<keyword evidence="9 11" id="KW-0234">DNA repair</keyword>
<dbReference type="Proteomes" id="UP001155604">
    <property type="component" value="Unassembled WGS sequence"/>
</dbReference>
<keyword evidence="1 11" id="KW-0540">Nuclease</keyword>
<evidence type="ECO:0000256" key="4">
    <source>
        <dbReference type="ARBA" id="ARBA00022801"/>
    </source>
</evidence>
<evidence type="ECO:0000256" key="2">
    <source>
        <dbReference type="ARBA" id="ARBA00022741"/>
    </source>
</evidence>
<evidence type="ECO:0000256" key="6">
    <source>
        <dbReference type="ARBA" id="ARBA00022839"/>
    </source>
</evidence>
<keyword evidence="10 11" id="KW-0413">Isomerase</keyword>
<dbReference type="Pfam" id="PF21185">
    <property type="entry name" value="RecD_N"/>
    <property type="match status" value="1"/>
</dbReference>
<keyword evidence="4 11" id="KW-0378">Hydrolase</keyword>
<dbReference type="GO" id="GO:0017116">
    <property type="term" value="F:single-stranded DNA helicase activity"/>
    <property type="evidence" value="ECO:0007669"/>
    <property type="project" value="TreeGrafter"/>
</dbReference>
<evidence type="ECO:0000256" key="5">
    <source>
        <dbReference type="ARBA" id="ARBA00022806"/>
    </source>
</evidence>
<dbReference type="GO" id="GO:0000724">
    <property type="term" value="P:double-strand break repair via homologous recombination"/>
    <property type="evidence" value="ECO:0007669"/>
    <property type="project" value="UniProtKB-UniRule"/>
</dbReference>